<keyword evidence="4" id="KW-1185">Reference proteome</keyword>
<evidence type="ECO:0000256" key="1">
    <source>
        <dbReference type="ARBA" id="ARBA00022737"/>
    </source>
</evidence>
<organism evidence="3 4">
    <name type="scientific">Clonostachys chloroleuca</name>
    <dbReference type="NCBI Taxonomy" id="1926264"/>
    <lineage>
        <taxon>Eukaryota</taxon>
        <taxon>Fungi</taxon>
        <taxon>Dikarya</taxon>
        <taxon>Ascomycota</taxon>
        <taxon>Pezizomycotina</taxon>
        <taxon>Sordariomycetes</taxon>
        <taxon>Hypocreomycetidae</taxon>
        <taxon>Hypocreales</taxon>
        <taxon>Bionectriaceae</taxon>
        <taxon>Clonostachys</taxon>
    </lineage>
</organism>
<comment type="caution">
    <text evidence="3">The sequence shown here is derived from an EMBL/GenBank/DDBJ whole genome shotgun (WGS) entry which is preliminary data.</text>
</comment>
<dbReference type="EMBL" id="CABFNP030001324">
    <property type="protein sequence ID" value="CAI6099640.1"/>
    <property type="molecule type" value="Genomic_DNA"/>
</dbReference>
<evidence type="ECO:0000313" key="3">
    <source>
        <dbReference type="EMBL" id="CAI6099640.1"/>
    </source>
</evidence>
<evidence type="ECO:0000313" key="4">
    <source>
        <dbReference type="Proteomes" id="UP001160390"/>
    </source>
</evidence>
<sequence length="404" mass="45614">MKKKDKDSLGGLLQLAVRAQNLSLVTQICQSPHSESITRATDWKGRTALHFAVTSFDWNNEIVRVLLQGNRSSIFTEYRRGRTPLYYAAVSVGSPELVDLLLQHWDFSDYAASAHFQHLFFRICSLRHETKNRVDIAQQLINVWLKPLNNISAYSGPLWSALQSASWRIALRLIRDGIDLPSWASHLPMRGADVIWPSLIACLSSFHPEQTEFVGTIARTGCDLNPPDSSLRPELWPIFLVIVRSRNIDCLKALLDAGASVKVEVKAMADTFGSEYTGYTGILVAIFSELFGCPLQEAPNLEKLDQFRDFIVLLLERGAPIGCDPEIGRFWYSITALDYAITAARFGCSDLLDLMSSHATETRIRPKEISASFARQMNWMEKENNSWELMKKYQGRLQTQLGLN</sequence>
<dbReference type="InterPro" id="IPR036770">
    <property type="entry name" value="Ankyrin_rpt-contain_sf"/>
</dbReference>
<gene>
    <name evidence="3" type="ORF">CCHLO57077_00015456</name>
</gene>
<reference evidence="3" key="1">
    <citation type="submission" date="2023-01" db="EMBL/GenBank/DDBJ databases">
        <authorList>
            <person name="Piombo E."/>
        </authorList>
    </citation>
    <scope>NUCLEOTIDE SEQUENCE</scope>
</reference>
<dbReference type="AlphaFoldDB" id="A0AA35VB93"/>
<evidence type="ECO:0000256" key="2">
    <source>
        <dbReference type="ARBA" id="ARBA00023043"/>
    </source>
</evidence>
<dbReference type="SMART" id="SM00248">
    <property type="entry name" value="ANK"/>
    <property type="match status" value="4"/>
</dbReference>
<dbReference type="SUPFAM" id="SSF48403">
    <property type="entry name" value="Ankyrin repeat"/>
    <property type="match status" value="1"/>
</dbReference>
<proteinExistence type="predicted"/>
<evidence type="ECO:0008006" key="5">
    <source>
        <dbReference type="Google" id="ProtNLM"/>
    </source>
</evidence>
<protein>
    <recommendedName>
        <fullName evidence="5">Ankyrin</fullName>
    </recommendedName>
</protein>
<keyword evidence="1" id="KW-0677">Repeat</keyword>
<dbReference type="PANTHER" id="PTHR24198:SF165">
    <property type="entry name" value="ANKYRIN REPEAT-CONTAINING PROTEIN-RELATED"/>
    <property type="match status" value="1"/>
</dbReference>
<name>A0AA35VB93_9HYPO</name>
<dbReference type="PANTHER" id="PTHR24198">
    <property type="entry name" value="ANKYRIN REPEAT AND PROTEIN KINASE DOMAIN-CONTAINING PROTEIN"/>
    <property type="match status" value="1"/>
</dbReference>
<dbReference type="Pfam" id="PF12796">
    <property type="entry name" value="Ank_2"/>
    <property type="match status" value="1"/>
</dbReference>
<dbReference type="Gene3D" id="1.25.40.20">
    <property type="entry name" value="Ankyrin repeat-containing domain"/>
    <property type="match status" value="1"/>
</dbReference>
<accession>A0AA35VB93</accession>
<keyword evidence="2" id="KW-0040">ANK repeat</keyword>
<dbReference type="Proteomes" id="UP001160390">
    <property type="component" value="Unassembled WGS sequence"/>
</dbReference>
<dbReference type="InterPro" id="IPR002110">
    <property type="entry name" value="Ankyrin_rpt"/>
</dbReference>